<dbReference type="EMBL" id="JAWJWF010000045">
    <property type="protein sequence ID" value="KAK6626619.1"/>
    <property type="molecule type" value="Genomic_DNA"/>
</dbReference>
<proteinExistence type="predicted"/>
<evidence type="ECO:0000313" key="2">
    <source>
        <dbReference type="EMBL" id="KAK6626619.1"/>
    </source>
</evidence>
<organism evidence="2 3">
    <name type="scientific">Polyplax serrata</name>
    <name type="common">Common mouse louse</name>
    <dbReference type="NCBI Taxonomy" id="468196"/>
    <lineage>
        <taxon>Eukaryota</taxon>
        <taxon>Metazoa</taxon>
        <taxon>Ecdysozoa</taxon>
        <taxon>Arthropoda</taxon>
        <taxon>Hexapoda</taxon>
        <taxon>Insecta</taxon>
        <taxon>Pterygota</taxon>
        <taxon>Neoptera</taxon>
        <taxon>Paraneoptera</taxon>
        <taxon>Psocodea</taxon>
        <taxon>Troctomorpha</taxon>
        <taxon>Phthiraptera</taxon>
        <taxon>Anoplura</taxon>
        <taxon>Polyplacidae</taxon>
        <taxon>Polyplax</taxon>
    </lineage>
</organism>
<protein>
    <submittedName>
        <fullName evidence="2">Uncharacterized protein</fullName>
    </submittedName>
</protein>
<dbReference type="Proteomes" id="UP001359485">
    <property type="component" value="Unassembled WGS sequence"/>
</dbReference>
<reference evidence="2 3" key="1">
    <citation type="submission" date="2023-09" db="EMBL/GenBank/DDBJ databases">
        <title>Genomes of two closely related lineages of the louse Polyplax serrata with different host specificities.</title>
        <authorList>
            <person name="Martinu J."/>
            <person name="Tarabai H."/>
            <person name="Stefka J."/>
            <person name="Hypsa V."/>
        </authorList>
    </citation>
    <scope>NUCLEOTIDE SEQUENCE [LARGE SCALE GENOMIC DNA]</scope>
    <source>
        <strain evidence="2">98ZLc_SE</strain>
    </source>
</reference>
<accession>A0ABR1ARQ8</accession>
<keyword evidence="3" id="KW-1185">Reference proteome</keyword>
<gene>
    <name evidence="2" type="ORF">RUM44_009095</name>
</gene>
<feature type="compositionally biased region" description="Basic and acidic residues" evidence="1">
    <location>
        <begin position="15"/>
        <end position="29"/>
    </location>
</feature>
<feature type="region of interest" description="Disordered" evidence="1">
    <location>
        <begin position="15"/>
        <end position="34"/>
    </location>
</feature>
<comment type="caution">
    <text evidence="2">The sequence shown here is derived from an EMBL/GenBank/DDBJ whole genome shotgun (WGS) entry which is preliminary data.</text>
</comment>
<evidence type="ECO:0000313" key="3">
    <source>
        <dbReference type="Proteomes" id="UP001359485"/>
    </source>
</evidence>
<sequence>MRRLMGLALLPETLVKRERTDKEEEKEAQKQNANVRTNRVTGYKAWLRPCLGEEERHVGNGVNTNAVAFPL</sequence>
<name>A0ABR1ARQ8_POLSC</name>
<evidence type="ECO:0000256" key="1">
    <source>
        <dbReference type="SAM" id="MobiDB-lite"/>
    </source>
</evidence>